<keyword evidence="4" id="KW-0472">Membrane</keyword>
<dbReference type="GO" id="GO:0005125">
    <property type="term" value="F:cytokine activity"/>
    <property type="evidence" value="ECO:0007669"/>
    <property type="project" value="UniProtKB-KW"/>
</dbReference>
<dbReference type="PROSITE" id="PS50049">
    <property type="entry name" value="THD_2"/>
    <property type="match status" value="1"/>
</dbReference>
<organism evidence="6 7">
    <name type="scientific">Nematostella vectensis</name>
    <name type="common">Starlet sea anemone</name>
    <dbReference type="NCBI Taxonomy" id="45351"/>
    <lineage>
        <taxon>Eukaryota</taxon>
        <taxon>Metazoa</taxon>
        <taxon>Cnidaria</taxon>
        <taxon>Anthozoa</taxon>
        <taxon>Hexacorallia</taxon>
        <taxon>Actiniaria</taxon>
        <taxon>Edwardsiidae</taxon>
        <taxon>Nematostella</taxon>
    </lineage>
</organism>
<dbReference type="SUPFAM" id="SSF49842">
    <property type="entry name" value="TNF-like"/>
    <property type="match status" value="1"/>
</dbReference>
<name>A7SEG4_NEMVE</name>
<dbReference type="HOGENOM" id="CLU_070352_4_0_1"/>
<dbReference type="GO" id="GO:0005615">
    <property type="term" value="C:extracellular space"/>
    <property type="evidence" value="ECO:0007669"/>
    <property type="project" value="UniProtKB-KW"/>
</dbReference>
<comment type="subcellular location">
    <subcellularLocation>
        <location evidence="1">Membrane</location>
    </subcellularLocation>
</comment>
<dbReference type="AlphaFoldDB" id="A7SEG4"/>
<dbReference type="CDD" id="cd00184">
    <property type="entry name" value="TNF"/>
    <property type="match status" value="1"/>
</dbReference>
<feature type="non-terminal residue" evidence="6">
    <location>
        <position position="1"/>
    </location>
</feature>
<protein>
    <recommendedName>
        <fullName evidence="5">THD domain-containing protein</fullName>
    </recommendedName>
</protein>
<evidence type="ECO:0000313" key="7">
    <source>
        <dbReference type="Proteomes" id="UP000001593"/>
    </source>
</evidence>
<evidence type="ECO:0000256" key="2">
    <source>
        <dbReference type="ARBA" id="ARBA00008670"/>
    </source>
</evidence>
<keyword evidence="7" id="KW-1185">Reference proteome</keyword>
<dbReference type="InterPro" id="IPR008983">
    <property type="entry name" value="Tumour_necrosis_fac-like_dom"/>
</dbReference>
<dbReference type="SMART" id="SM00207">
    <property type="entry name" value="TNF"/>
    <property type="match status" value="1"/>
</dbReference>
<dbReference type="Proteomes" id="UP000001593">
    <property type="component" value="Unassembled WGS sequence"/>
</dbReference>
<gene>
    <name evidence="6" type="ORF">NEMVEDRAFT_v1g115283</name>
</gene>
<dbReference type="PANTHER" id="PTHR11471">
    <property type="entry name" value="TUMOR NECROSIS FACTOR FAMILY MEMBER"/>
    <property type="match status" value="1"/>
</dbReference>
<sequence length="124" mass="13818">LRHWEDSIGYAHSFGGMHYRNGELIIPTSGRYYVYSQLYFQAEDDKPHMIHFMHLTANNVTSVIMRSVTSRCRARKAKAHLFSSYQGGVFLLAAGNKLSVGVSEGQSDTVAMGESASFFGAFMI</sequence>
<evidence type="ECO:0000313" key="6">
    <source>
        <dbReference type="EMBL" id="EDO37920.1"/>
    </source>
</evidence>
<evidence type="ECO:0000256" key="1">
    <source>
        <dbReference type="ARBA" id="ARBA00004370"/>
    </source>
</evidence>
<dbReference type="GO" id="GO:0016020">
    <property type="term" value="C:membrane"/>
    <property type="evidence" value="ECO:0007669"/>
    <property type="project" value="UniProtKB-SubCell"/>
</dbReference>
<dbReference type="STRING" id="45351.A7SEG4"/>
<reference evidence="6 7" key="1">
    <citation type="journal article" date="2007" name="Science">
        <title>Sea anemone genome reveals ancestral eumetazoan gene repertoire and genomic organization.</title>
        <authorList>
            <person name="Putnam N.H."/>
            <person name="Srivastava M."/>
            <person name="Hellsten U."/>
            <person name="Dirks B."/>
            <person name="Chapman J."/>
            <person name="Salamov A."/>
            <person name="Terry A."/>
            <person name="Shapiro H."/>
            <person name="Lindquist E."/>
            <person name="Kapitonov V.V."/>
            <person name="Jurka J."/>
            <person name="Genikhovich G."/>
            <person name="Grigoriev I.V."/>
            <person name="Lucas S.M."/>
            <person name="Steele R.E."/>
            <person name="Finnerty J.R."/>
            <person name="Technau U."/>
            <person name="Martindale M.Q."/>
            <person name="Rokhsar D.S."/>
        </authorList>
    </citation>
    <scope>NUCLEOTIDE SEQUENCE [LARGE SCALE GENOMIC DNA]</scope>
    <source>
        <strain evidence="7">CH2 X CH6</strain>
    </source>
</reference>
<dbReference type="GO" id="GO:0005164">
    <property type="term" value="F:tumor necrosis factor receptor binding"/>
    <property type="evidence" value="ECO:0007669"/>
    <property type="project" value="InterPro"/>
</dbReference>
<dbReference type="FunCoup" id="A7SEG4">
    <property type="interactions" value="39"/>
</dbReference>
<proteinExistence type="inferred from homology"/>
<comment type="similarity">
    <text evidence="2">Belongs to the tumor necrosis factor family.</text>
</comment>
<dbReference type="GO" id="GO:0006955">
    <property type="term" value="P:immune response"/>
    <property type="evidence" value="ECO:0007669"/>
    <property type="project" value="InterPro"/>
</dbReference>
<dbReference type="Gene3D" id="2.60.120.40">
    <property type="match status" value="1"/>
</dbReference>
<evidence type="ECO:0000256" key="4">
    <source>
        <dbReference type="ARBA" id="ARBA00023136"/>
    </source>
</evidence>
<dbReference type="OMA" id="SHRTHKP"/>
<feature type="domain" description="THD" evidence="5">
    <location>
        <begin position="1"/>
        <end position="124"/>
    </location>
</feature>
<evidence type="ECO:0000259" key="5">
    <source>
        <dbReference type="PROSITE" id="PS50049"/>
    </source>
</evidence>
<dbReference type="PANTHER" id="PTHR11471:SF13">
    <property type="entry name" value="TNF FAMILY PROFILE DOMAIN-CONTAINING PROTEIN"/>
    <property type="match status" value="1"/>
</dbReference>
<dbReference type="Pfam" id="PF00229">
    <property type="entry name" value="TNF"/>
    <property type="match status" value="1"/>
</dbReference>
<accession>A7SEG4</accession>
<dbReference type="EMBL" id="DS469636">
    <property type="protein sequence ID" value="EDO37920.1"/>
    <property type="molecule type" value="Genomic_DNA"/>
</dbReference>
<dbReference type="InterPro" id="IPR006052">
    <property type="entry name" value="TNF_dom"/>
</dbReference>
<dbReference type="PhylomeDB" id="A7SEG4"/>
<keyword evidence="3" id="KW-0202">Cytokine</keyword>
<dbReference type="InParanoid" id="A7SEG4"/>
<evidence type="ECO:0000256" key="3">
    <source>
        <dbReference type="ARBA" id="ARBA00022514"/>
    </source>
</evidence>